<accession>Q6II69</accession>
<proteinExistence type="predicted"/>
<name>Q6II69_DROME</name>
<gene>
    <name evidence="2" type="ORF">HDC19552</name>
</gene>
<feature type="region of interest" description="Disordered" evidence="1">
    <location>
        <begin position="140"/>
        <end position="159"/>
    </location>
</feature>
<dbReference type="AlphaFoldDB" id="Q6II69"/>
<reference evidence="2" key="1">
    <citation type="journal article" date="2003" name="Genome Biol.">
        <title>An integrated gene annotation and transcriptional profiling approach towards the full gene content of the Drosophila genome.</title>
        <authorList>
            <person name="Hild M."/>
            <person name="Beckmann B."/>
            <person name="Haas S.A."/>
            <person name="Koch B."/>
            <person name="Solovyev V."/>
            <person name="Busold C."/>
            <person name="Fellenberg K."/>
            <person name="Boutros M."/>
            <person name="Vingron M."/>
            <person name="Sauer F."/>
            <person name="Hoheisel J.D."/>
            <person name="Paro R."/>
        </authorList>
    </citation>
    <scope>NUCLEOTIDE SEQUENCE</scope>
</reference>
<organism evidence="2">
    <name type="scientific">Drosophila melanogaster</name>
    <name type="common">Fruit fly</name>
    <dbReference type="NCBI Taxonomy" id="7227"/>
    <lineage>
        <taxon>Eukaryota</taxon>
        <taxon>Metazoa</taxon>
        <taxon>Ecdysozoa</taxon>
        <taxon>Arthropoda</taxon>
        <taxon>Hexapoda</taxon>
        <taxon>Insecta</taxon>
        <taxon>Pterygota</taxon>
        <taxon>Neoptera</taxon>
        <taxon>Endopterygota</taxon>
        <taxon>Diptera</taxon>
        <taxon>Brachycera</taxon>
        <taxon>Muscomorpha</taxon>
        <taxon>Ephydroidea</taxon>
        <taxon>Drosophilidae</taxon>
        <taxon>Drosophila</taxon>
        <taxon>Sophophora</taxon>
    </lineage>
</organism>
<dbReference type="EMBL" id="BK003197">
    <property type="protein sequence ID" value="DAA03397.1"/>
    <property type="molecule type" value="Genomic_DNA"/>
</dbReference>
<protein>
    <submittedName>
        <fullName evidence="2">HDC19552</fullName>
    </submittedName>
</protein>
<evidence type="ECO:0000313" key="2">
    <source>
        <dbReference type="EMBL" id="DAA03397.1"/>
    </source>
</evidence>
<feature type="compositionally biased region" description="Basic and acidic residues" evidence="1">
    <location>
        <begin position="144"/>
        <end position="159"/>
    </location>
</feature>
<sequence length="159" mass="17553">MAPSPPSSSSSSSSSSPSLFYPLKLAIETLQVQLLTYCSCHVPLPLLEAKQNPSQGHNNWTNGLWGTIQAPGDNNWQPIIDRWGYRVRNPWAINQCQEALIVDAKLFPSPGSQLISEGSLNSIISVSIISVTRPKVWLQGSRDAGQEEQERLVEPEEKE</sequence>
<evidence type="ECO:0000256" key="1">
    <source>
        <dbReference type="SAM" id="MobiDB-lite"/>
    </source>
</evidence>